<dbReference type="Pfam" id="PF03551">
    <property type="entry name" value="PadR"/>
    <property type="match status" value="1"/>
</dbReference>
<dbReference type="RefSeq" id="WP_271922687.1">
    <property type="nucleotide sequence ID" value="NZ_JAQNDO010000001.1"/>
</dbReference>
<gene>
    <name evidence="2" type="ORF">POL67_28560</name>
</gene>
<protein>
    <submittedName>
        <fullName evidence="2">Helix-turn-helix transcriptional regulator</fullName>
    </submittedName>
</protein>
<comment type="caution">
    <text evidence="2">The sequence shown here is derived from an EMBL/GenBank/DDBJ whole genome shotgun (WGS) entry which is preliminary data.</text>
</comment>
<accession>A0ABT5EU25</accession>
<evidence type="ECO:0000313" key="2">
    <source>
        <dbReference type="EMBL" id="MDC0745318.1"/>
    </source>
</evidence>
<evidence type="ECO:0000259" key="1">
    <source>
        <dbReference type="Pfam" id="PF03551"/>
    </source>
</evidence>
<proteinExistence type="predicted"/>
<evidence type="ECO:0000313" key="3">
    <source>
        <dbReference type="Proteomes" id="UP001221411"/>
    </source>
</evidence>
<dbReference type="PANTHER" id="PTHR33169">
    <property type="entry name" value="PADR-FAMILY TRANSCRIPTIONAL REGULATOR"/>
    <property type="match status" value="1"/>
</dbReference>
<dbReference type="SUPFAM" id="SSF46785">
    <property type="entry name" value="Winged helix' DNA-binding domain"/>
    <property type="match status" value="1"/>
</dbReference>
<dbReference type="Gene3D" id="1.10.10.10">
    <property type="entry name" value="Winged helix-like DNA-binding domain superfamily/Winged helix DNA-binding domain"/>
    <property type="match status" value="1"/>
</dbReference>
<feature type="domain" description="Transcription regulator PadR N-terminal" evidence="1">
    <location>
        <begin position="8"/>
        <end position="82"/>
    </location>
</feature>
<dbReference type="PANTHER" id="PTHR33169:SF13">
    <property type="entry name" value="PADR-FAMILY TRANSCRIPTIONAL REGULATOR"/>
    <property type="match status" value="1"/>
</dbReference>
<organism evidence="2 3">
    <name type="scientific">Polyangium mundeleinium</name>
    <dbReference type="NCBI Taxonomy" id="2995306"/>
    <lineage>
        <taxon>Bacteria</taxon>
        <taxon>Pseudomonadati</taxon>
        <taxon>Myxococcota</taxon>
        <taxon>Polyangia</taxon>
        <taxon>Polyangiales</taxon>
        <taxon>Polyangiaceae</taxon>
        <taxon>Polyangium</taxon>
    </lineage>
</organism>
<dbReference type="InterPro" id="IPR005149">
    <property type="entry name" value="Tscrpt_reg_PadR_N"/>
</dbReference>
<reference evidence="2 3" key="1">
    <citation type="submission" date="2022-11" db="EMBL/GenBank/DDBJ databases">
        <title>Minimal conservation of predation-associated metabolite biosynthetic gene clusters underscores biosynthetic potential of Myxococcota including descriptions for ten novel species: Archangium lansinium sp. nov., Myxococcus landrumus sp. nov., Nannocystis bai.</title>
        <authorList>
            <person name="Ahearne A."/>
            <person name="Stevens C."/>
            <person name="Dowd S."/>
        </authorList>
    </citation>
    <scope>NUCLEOTIDE SEQUENCE [LARGE SCALE GENOMIC DNA]</scope>
    <source>
        <strain evidence="2 3">RJM3</strain>
    </source>
</reference>
<dbReference type="InterPro" id="IPR036390">
    <property type="entry name" value="WH_DNA-bd_sf"/>
</dbReference>
<dbReference type="Proteomes" id="UP001221411">
    <property type="component" value="Unassembled WGS sequence"/>
</dbReference>
<dbReference type="EMBL" id="JAQNDO010000001">
    <property type="protein sequence ID" value="MDC0745318.1"/>
    <property type="molecule type" value="Genomic_DNA"/>
</dbReference>
<sequence length="103" mass="11704">MQDASYYILISLAAGPRHGYGILQDVAELCGEPNALGAGTLYGALERFSDDELIEIERETIERGRPRRYYRLTHKGRKVLEEETARRAALIKVAQKRLRARTT</sequence>
<dbReference type="InterPro" id="IPR052509">
    <property type="entry name" value="Metal_resp_DNA-bind_regulator"/>
</dbReference>
<name>A0ABT5EU25_9BACT</name>
<keyword evidence="3" id="KW-1185">Reference proteome</keyword>
<dbReference type="InterPro" id="IPR036388">
    <property type="entry name" value="WH-like_DNA-bd_sf"/>
</dbReference>